<gene>
    <name evidence="4" type="ORF">ACFOMF_12920</name>
</gene>
<accession>A0ABV7T649</accession>
<sequence>MKIGHLVTLWRSFSGIGLLLGTLFFAAALTPTLIPRSPVTQGILSGCAFAAGYGIGVFWRWLWRYMELREPPDDWRDAVNLGIALLCVVLTIIFLRQAVDWQNSIRSLMGLEPVMTGHPLQVCLIAALTFLALLALARLWRAVYRFVARRVRRFMPRRVANVVGVAVAVALFWAVTNDVLLRLALRGLDATFAQYDALIDPQAAQPASPLKGGSPASRLSWEELGRAGREFIISGPSADDIAAVSGREALEPIRIYVGLRAAETPEQRAELALEELIRTGAFRRSLLVIATPTGTGWVDPSAMDAVEYLHGGDIATVAMQYSYLNSPLSLLVEAEYGTDSARALFSRIYGHWSSLPKAQRPRLYLHGLSLGAMHSERSTSLYEMIGDPIDGALWSGPPYESRTWRAITEARNPGTPAWLPEFRDGSLVRFMNQDGFPAEADAPWGPMRIVFLQYASDPVTFFSYRYLYRRPDWMAEPRGPDVSPQLRWFPVVTMLQLALDMAVNSPAPMGHGHVYAPAHYLNGWVAVSDAPGWSPEGLERLRQHLTREVERAAEAEGHEAAYQNRGG</sequence>
<feature type="domain" description="Alpha/beta-hydrolase catalytic" evidence="2">
    <location>
        <begin position="253"/>
        <end position="541"/>
    </location>
</feature>
<name>A0ABV7T649_9GAMM</name>
<dbReference type="InterPro" id="IPR027788">
    <property type="entry name" value="Alpha/beta-hydrolase_N_dom"/>
</dbReference>
<dbReference type="Pfam" id="PF10081">
    <property type="entry name" value="Abhydrolase_9"/>
    <property type="match status" value="1"/>
</dbReference>
<keyword evidence="1" id="KW-1133">Transmembrane helix</keyword>
<feature type="transmembrane region" description="Helical" evidence="1">
    <location>
        <begin position="159"/>
        <end position="176"/>
    </location>
</feature>
<dbReference type="Pfam" id="PF15420">
    <property type="entry name" value="Abhydrolase_9_N"/>
    <property type="match status" value="1"/>
</dbReference>
<dbReference type="EMBL" id="JBHRXZ010000022">
    <property type="protein sequence ID" value="MFC3608684.1"/>
    <property type="molecule type" value="Genomic_DNA"/>
</dbReference>
<evidence type="ECO:0000313" key="5">
    <source>
        <dbReference type="Proteomes" id="UP001595630"/>
    </source>
</evidence>
<dbReference type="RefSeq" id="WP_386365447.1">
    <property type="nucleotide sequence ID" value="NZ_JBHRXZ010000022.1"/>
</dbReference>
<evidence type="ECO:0000259" key="3">
    <source>
        <dbReference type="Pfam" id="PF15420"/>
    </source>
</evidence>
<keyword evidence="5" id="KW-1185">Reference proteome</keyword>
<keyword evidence="1" id="KW-0812">Transmembrane</keyword>
<evidence type="ECO:0000313" key="4">
    <source>
        <dbReference type="EMBL" id="MFC3608684.1"/>
    </source>
</evidence>
<reference evidence="5" key="1">
    <citation type="journal article" date="2019" name="Int. J. Syst. Evol. Microbiol.">
        <title>The Global Catalogue of Microorganisms (GCM) 10K type strain sequencing project: providing services to taxonomists for standard genome sequencing and annotation.</title>
        <authorList>
            <consortium name="The Broad Institute Genomics Platform"/>
            <consortium name="The Broad Institute Genome Sequencing Center for Infectious Disease"/>
            <person name="Wu L."/>
            <person name="Ma J."/>
        </authorList>
    </citation>
    <scope>NUCLEOTIDE SEQUENCE [LARGE SCALE GENOMIC DNA]</scope>
    <source>
        <strain evidence="5">KCTC 42447</strain>
    </source>
</reference>
<comment type="caution">
    <text evidence="4">The sequence shown here is derived from an EMBL/GenBank/DDBJ whole genome shotgun (WGS) entry which is preliminary data.</text>
</comment>
<keyword evidence="1" id="KW-0472">Membrane</keyword>
<dbReference type="PIRSF" id="PIRSF007542">
    <property type="entry name" value="UCP007542"/>
    <property type="match status" value="1"/>
</dbReference>
<proteinExistence type="predicted"/>
<dbReference type="InterPro" id="IPR012037">
    <property type="entry name" value="Alpha/beta-hydrolase_fam"/>
</dbReference>
<dbReference type="GO" id="GO:0016787">
    <property type="term" value="F:hydrolase activity"/>
    <property type="evidence" value="ECO:0007669"/>
    <property type="project" value="UniProtKB-KW"/>
</dbReference>
<dbReference type="InterPro" id="IPR027787">
    <property type="entry name" value="Alpha/beta-hydrolase_catalytic"/>
</dbReference>
<feature type="domain" description="Alpha/beta-hydrolase N-terminal" evidence="3">
    <location>
        <begin position="29"/>
        <end position="236"/>
    </location>
</feature>
<organism evidence="4 5">
    <name type="scientific">Stutzerimonas tarimensis</name>
    <dbReference type="NCBI Taxonomy" id="1507735"/>
    <lineage>
        <taxon>Bacteria</taxon>
        <taxon>Pseudomonadati</taxon>
        <taxon>Pseudomonadota</taxon>
        <taxon>Gammaproteobacteria</taxon>
        <taxon>Pseudomonadales</taxon>
        <taxon>Pseudomonadaceae</taxon>
        <taxon>Stutzerimonas</taxon>
    </lineage>
</organism>
<dbReference type="Proteomes" id="UP001595630">
    <property type="component" value="Unassembled WGS sequence"/>
</dbReference>
<evidence type="ECO:0000259" key="2">
    <source>
        <dbReference type="Pfam" id="PF10081"/>
    </source>
</evidence>
<feature type="transmembrane region" description="Helical" evidence="1">
    <location>
        <begin position="79"/>
        <end position="99"/>
    </location>
</feature>
<evidence type="ECO:0000256" key="1">
    <source>
        <dbReference type="SAM" id="Phobius"/>
    </source>
</evidence>
<feature type="transmembrane region" description="Helical" evidence="1">
    <location>
        <begin position="119"/>
        <end position="139"/>
    </location>
</feature>
<feature type="transmembrane region" description="Helical" evidence="1">
    <location>
        <begin position="40"/>
        <end position="59"/>
    </location>
</feature>
<keyword evidence="4" id="KW-0378">Hydrolase</keyword>
<protein>
    <submittedName>
        <fullName evidence="4">Alpha/beta hydrolase</fullName>
    </submittedName>
</protein>
<feature type="transmembrane region" description="Helical" evidence="1">
    <location>
        <begin position="12"/>
        <end position="34"/>
    </location>
</feature>